<reference evidence="1 2" key="1">
    <citation type="submission" date="2019-11" db="EMBL/GenBank/DDBJ databases">
        <title>Erwinia sp. nov., isolated from feces of birds in Tibet plateau of China.</title>
        <authorList>
            <person name="Ge Y."/>
        </authorList>
    </citation>
    <scope>NUCLEOTIDE SEQUENCE [LARGE SCALE GENOMIC DNA]</scope>
    <source>
        <strain evidence="1 2">J316</strain>
    </source>
</reference>
<protein>
    <submittedName>
        <fullName evidence="1">Uncharacterized protein</fullName>
    </submittedName>
</protein>
<organism evidence="1 2">
    <name type="scientific">Erwinia sorbitola</name>
    <dbReference type="NCBI Taxonomy" id="2681984"/>
    <lineage>
        <taxon>Bacteria</taxon>
        <taxon>Pseudomonadati</taxon>
        <taxon>Pseudomonadota</taxon>
        <taxon>Gammaproteobacteria</taxon>
        <taxon>Enterobacterales</taxon>
        <taxon>Erwiniaceae</taxon>
        <taxon>Erwinia</taxon>
    </lineage>
</organism>
<dbReference type="Proteomes" id="UP000480164">
    <property type="component" value="Unassembled WGS sequence"/>
</dbReference>
<sequence length="59" mass="6715">MLSENKKRMPVFPAAFERDILAGYLSGAVQIYQLIQQAPAPDNFTRRCANNRGEIEENM</sequence>
<proteinExistence type="predicted"/>
<evidence type="ECO:0000313" key="2">
    <source>
        <dbReference type="Proteomes" id="UP000480164"/>
    </source>
</evidence>
<name>A0ABW9RGY3_9GAMM</name>
<keyword evidence="2" id="KW-1185">Reference proteome</keyword>
<comment type="caution">
    <text evidence="1">The sequence shown here is derived from an EMBL/GenBank/DDBJ whole genome shotgun (WGS) entry which is preliminary data.</text>
</comment>
<evidence type="ECO:0000313" key="1">
    <source>
        <dbReference type="EMBL" id="MTD28606.1"/>
    </source>
</evidence>
<dbReference type="EMBL" id="WLZX01000007">
    <property type="protein sequence ID" value="MTD28606.1"/>
    <property type="molecule type" value="Genomic_DNA"/>
</dbReference>
<accession>A0ABW9RGY3</accession>
<gene>
    <name evidence="1" type="ORF">GK011_16850</name>
</gene>